<sequence>MAKKKAEAAANTRRKLLTAEEYYLWMVGGGICSFRGCQKRLILTAENGQLSNVGIKAHIIGHKPGSARHEFAEEYGYSKDNLEQVSNLMYMCYDHSKLIDEKHTRQDYPPDLLFGMKKDHEDWVQSWTENNKKKSIALIFKKLGPPLTALNFRDEQPPTILIEAIEDQNEFTDFTEEGWQQTKQSNEELFERFKASVKQHKADVAEIFPLSPIPLLIHLGRLSTDTVPLTIYQYDRDNEIWVTDNNQEDTATDDLGLVHTVNQEGESNVLVVTISVSGTVHLEDAEEHVKMPYHHLGISISNPGVKRVLYKDHVKLIQKLFKDKTEELLAAKRYRHIHLFYAGPAGLAIELGRSIHPTMWPEVSLYQYNVRNNPVYQYAFTI</sequence>
<feature type="domain" description="SMODS-associated and fused to various effectors" evidence="1">
    <location>
        <begin position="190"/>
        <end position="382"/>
    </location>
</feature>
<dbReference type="Pfam" id="PF18145">
    <property type="entry name" value="SAVED"/>
    <property type="match status" value="1"/>
</dbReference>
<evidence type="ECO:0000259" key="1">
    <source>
        <dbReference type="Pfam" id="PF18145"/>
    </source>
</evidence>
<accession>A0A3M8D3S6</accession>
<dbReference type="Proteomes" id="UP000269573">
    <property type="component" value="Unassembled WGS sequence"/>
</dbReference>
<dbReference type="InterPro" id="IPR040836">
    <property type="entry name" value="SAVED"/>
</dbReference>
<evidence type="ECO:0000313" key="3">
    <source>
        <dbReference type="Proteomes" id="UP000269573"/>
    </source>
</evidence>
<protein>
    <submittedName>
        <fullName evidence="2">SAVED domain-containing protein</fullName>
    </submittedName>
</protein>
<dbReference type="EMBL" id="RHHU01000013">
    <property type="protein sequence ID" value="RNB82107.1"/>
    <property type="molecule type" value="Genomic_DNA"/>
</dbReference>
<evidence type="ECO:0000313" key="2">
    <source>
        <dbReference type="EMBL" id="RNB82107.1"/>
    </source>
</evidence>
<dbReference type="NCBIfam" id="NF033611">
    <property type="entry name" value="SAVED"/>
    <property type="match status" value="1"/>
</dbReference>
<reference evidence="2 3" key="1">
    <citation type="submission" date="2018-10" db="EMBL/GenBank/DDBJ databases">
        <title>Phylogenomics of Brevibacillus.</title>
        <authorList>
            <person name="Dunlap C."/>
        </authorList>
    </citation>
    <scope>NUCLEOTIDE SEQUENCE [LARGE SCALE GENOMIC DNA]</scope>
    <source>
        <strain evidence="2 3">JCM 15774</strain>
    </source>
</reference>
<dbReference type="RefSeq" id="WP_122925427.1">
    <property type="nucleotide sequence ID" value="NZ_RHHU01000013.1"/>
</dbReference>
<gene>
    <name evidence="2" type="ORF">EDM59_21085</name>
</gene>
<dbReference type="AlphaFoldDB" id="A0A3M8D3S6"/>
<comment type="caution">
    <text evidence="2">The sequence shown here is derived from an EMBL/GenBank/DDBJ whole genome shotgun (WGS) entry which is preliminary data.</text>
</comment>
<name>A0A3M8D3S6_9BACL</name>
<keyword evidence="3" id="KW-1185">Reference proteome</keyword>
<organism evidence="2 3">
    <name type="scientific">Brevibacillus nitrificans</name>
    <dbReference type="NCBI Taxonomy" id="651560"/>
    <lineage>
        <taxon>Bacteria</taxon>
        <taxon>Bacillati</taxon>
        <taxon>Bacillota</taxon>
        <taxon>Bacilli</taxon>
        <taxon>Bacillales</taxon>
        <taxon>Paenibacillaceae</taxon>
        <taxon>Brevibacillus</taxon>
    </lineage>
</organism>
<proteinExistence type="predicted"/>